<evidence type="ECO:0000256" key="1">
    <source>
        <dbReference type="SAM" id="MobiDB-lite"/>
    </source>
</evidence>
<dbReference type="EMBL" id="CAAALY010015540">
    <property type="protein sequence ID" value="VEL12695.1"/>
    <property type="molecule type" value="Genomic_DNA"/>
</dbReference>
<feature type="compositionally biased region" description="Basic and acidic residues" evidence="1">
    <location>
        <begin position="47"/>
        <end position="64"/>
    </location>
</feature>
<protein>
    <submittedName>
        <fullName evidence="2">Uncharacterized protein</fullName>
    </submittedName>
</protein>
<keyword evidence="3" id="KW-1185">Reference proteome</keyword>
<comment type="caution">
    <text evidence="2">The sequence shown here is derived from an EMBL/GenBank/DDBJ whole genome shotgun (WGS) entry which is preliminary data.</text>
</comment>
<organism evidence="2 3">
    <name type="scientific">Protopolystoma xenopodis</name>
    <dbReference type="NCBI Taxonomy" id="117903"/>
    <lineage>
        <taxon>Eukaryota</taxon>
        <taxon>Metazoa</taxon>
        <taxon>Spiralia</taxon>
        <taxon>Lophotrochozoa</taxon>
        <taxon>Platyhelminthes</taxon>
        <taxon>Monogenea</taxon>
        <taxon>Polyopisthocotylea</taxon>
        <taxon>Polystomatidea</taxon>
        <taxon>Polystomatidae</taxon>
        <taxon>Protopolystoma</taxon>
    </lineage>
</organism>
<evidence type="ECO:0000313" key="2">
    <source>
        <dbReference type="EMBL" id="VEL12695.1"/>
    </source>
</evidence>
<proteinExistence type="predicted"/>
<sequence>MRTHDSQNGGAYNPPFASPPPILLFPSPSFRLAGEDKSYRSADANCSDDRANGGREEGGGAKDGMRERYEMYSSYFV</sequence>
<accession>A0A3S5FCI1</accession>
<reference evidence="2" key="1">
    <citation type="submission" date="2018-11" db="EMBL/GenBank/DDBJ databases">
        <authorList>
            <consortium name="Pathogen Informatics"/>
        </authorList>
    </citation>
    <scope>NUCLEOTIDE SEQUENCE</scope>
</reference>
<name>A0A3S5FCI1_9PLAT</name>
<feature type="region of interest" description="Disordered" evidence="1">
    <location>
        <begin position="1"/>
        <end position="20"/>
    </location>
</feature>
<dbReference type="AlphaFoldDB" id="A0A3S5FCI1"/>
<gene>
    <name evidence="2" type="ORF">PXEA_LOCUS6135</name>
</gene>
<evidence type="ECO:0000313" key="3">
    <source>
        <dbReference type="Proteomes" id="UP000784294"/>
    </source>
</evidence>
<feature type="compositionally biased region" description="Polar residues" evidence="1">
    <location>
        <begin position="1"/>
        <end position="10"/>
    </location>
</feature>
<feature type="region of interest" description="Disordered" evidence="1">
    <location>
        <begin position="39"/>
        <end position="64"/>
    </location>
</feature>
<dbReference type="Proteomes" id="UP000784294">
    <property type="component" value="Unassembled WGS sequence"/>
</dbReference>